<proteinExistence type="predicted"/>
<dbReference type="RefSeq" id="WP_189534099.1">
    <property type="nucleotide sequence ID" value="NZ_BMYX01000011.1"/>
</dbReference>
<dbReference type="PANTHER" id="PTHR43611">
    <property type="entry name" value="ALPHA-D-GLUCOSE 1-PHOSPHATE PHOSPHATASE"/>
    <property type="match status" value="1"/>
</dbReference>
<dbReference type="InterPro" id="IPR036412">
    <property type="entry name" value="HAD-like_sf"/>
</dbReference>
<dbReference type="NCBIfam" id="TIGR01509">
    <property type="entry name" value="HAD-SF-IA-v3"/>
    <property type="match status" value="1"/>
</dbReference>
<keyword evidence="2" id="KW-1185">Reference proteome</keyword>
<evidence type="ECO:0008006" key="3">
    <source>
        <dbReference type="Google" id="ProtNLM"/>
    </source>
</evidence>
<comment type="caution">
    <text evidence="1">The sequence shown here is derived from an EMBL/GenBank/DDBJ whole genome shotgun (WGS) entry which is preliminary data.</text>
</comment>
<dbReference type="AlphaFoldDB" id="A0A918P335"/>
<evidence type="ECO:0000313" key="2">
    <source>
        <dbReference type="Proteomes" id="UP000645257"/>
    </source>
</evidence>
<evidence type="ECO:0000313" key="1">
    <source>
        <dbReference type="EMBL" id="GGY17493.1"/>
    </source>
</evidence>
<reference evidence="1" key="2">
    <citation type="submission" date="2020-09" db="EMBL/GenBank/DDBJ databases">
        <authorList>
            <person name="Sun Q."/>
            <person name="Kim S."/>
        </authorList>
    </citation>
    <scope>NUCLEOTIDE SEQUENCE</scope>
    <source>
        <strain evidence="1">KCTC 32182</strain>
    </source>
</reference>
<organism evidence="1 2">
    <name type="scientific">Paludibacterium paludis</name>
    <dbReference type="NCBI Taxonomy" id="1225769"/>
    <lineage>
        <taxon>Bacteria</taxon>
        <taxon>Pseudomonadati</taxon>
        <taxon>Pseudomonadota</taxon>
        <taxon>Betaproteobacteria</taxon>
        <taxon>Neisseriales</taxon>
        <taxon>Chromobacteriaceae</taxon>
        <taxon>Paludibacterium</taxon>
    </lineage>
</organism>
<dbReference type="SUPFAM" id="SSF56784">
    <property type="entry name" value="HAD-like"/>
    <property type="match status" value="1"/>
</dbReference>
<accession>A0A918P335</accession>
<dbReference type="InterPro" id="IPR023214">
    <property type="entry name" value="HAD_sf"/>
</dbReference>
<dbReference type="InterPro" id="IPR006439">
    <property type="entry name" value="HAD-SF_hydro_IA"/>
</dbReference>
<reference evidence="1" key="1">
    <citation type="journal article" date="2014" name="Int. J. Syst. Evol. Microbiol.">
        <title>Complete genome sequence of Corynebacterium casei LMG S-19264T (=DSM 44701T), isolated from a smear-ripened cheese.</title>
        <authorList>
            <consortium name="US DOE Joint Genome Institute (JGI-PGF)"/>
            <person name="Walter F."/>
            <person name="Albersmeier A."/>
            <person name="Kalinowski J."/>
            <person name="Ruckert C."/>
        </authorList>
    </citation>
    <scope>NUCLEOTIDE SEQUENCE</scope>
    <source>
        <strain evidence="1">KCTC 32182</strain>
    </source>
</reference>
<dbReference type="PANTHER" id="PTHR43611:SF3">
    <property type="entry name" value="FLAVIN MONONUCLEOTIDE HYDROLASE 1, CHLOROPLATIC"/>
    <property type="match status" value="1"/>
</dbReference>
<dbReference type="Pfam" id="PF00702">
    <property type="entry name" value="Hydrolase"/>
    <property type="match status" value="1"/>
</dbReference>
<dbReference type="Proteomes" id="UP000645257">
    <property type="component" value="Unassembled WGS sequence"/>
</dbReference>
<dbReference type="CDD" id="cd02603">
    <property type="entry name" value="HAD_sEH-N_like"/>
    <property type="match status" value="1"/>
</dbReference>
<gene>
    <name evidence="1" type="ORF">GCM10011289_21180</name>
</gene>
<dbReference type="Gene3D" id="1.10.150.240">
    <property type="entry name" value="Putative phosphatase, domain 2"/>
    <property type="match status" value="1"/>
</dbReference>
<sequence length="197" mass="22030">MAPTLLLFDLGGVLIENVMFERLNALLPAPRPATELKERCLNSDAFRRFESGHCQPREFAGHFIAEWKLSLAPDAFLEEFAAWPKGFFPGAERLLATLRQRYRVACLSNSNAVHWTRFGGFAEHFDLALSSHLLGVVKPDREAFIRSLDICGAMPDETLFFDDSRANVDTARSLGIAAHHVEGFDALTTRLQDLALI</sequence>
<dbReference type="Gene3D" id="3.40.50.1000">
    <property type="entry name" value="HAD superfamily/HAD-like"/>
    <property type="match status" value="1"/>
</dbReference>
<name>A0A918P335_9NEIS</name>
<dbReference type="SFLD" id="SFLDS00003">
    <property type="entry name" value="Haloacid_Dehalogenase"/>
    <property type="match status" value="1"/>
</dbReference>
<dbReference type="InterPro" id="IPR023198">
    <property type="entry name" value="PGP-like_dom2"/>
</dbReference>
<dbReference type="EMBL" id="BMYX01000011">
    <property type="protein sequence ID" value="GGY17493.1"/>
    <property type="molecule type" value="Genomic_DNA"/>
</dbReference>
<protein>
    <recommendedName>
        <fullName evidence="3">Hydrolase of the HAD superfamily</fullName>
    </recommendedName>
</protein>
<dbReference type="SFLD" id="SFLDG01129">
    <property type="entry name" value="C1.5:_HAD__Beta-PGM__Phosphata"/>
    <property type="match status" value="1"/>
</dbReference>